<accession>A0AAV4QTY8</accession>
<sequence length="89" mass="9899">MSAGIGWSSTQYKPPSDHPLSGPPNGLHTNELTHQGGILFVHHRRWRHPTTIASTQATFACEHFTTWSEMGDMSTHPGCPVKFAMMKQI</sequence>
<dbReference type="AlphaFoldDB" id="A0AAV4QTY8"/>
<keyword evidence="3" id="KW-1185">Reference proteome</keyword>
<gene>
    <name evidence="2" type="ORF">CDAR_312431</name>
</gene>
<evidence type="ECO:0000313" key="3">
    <source>
        <dbReference type="Proteomes" id="UP001054837"/>
    </source>
</evidence>
<proteinExistence type="predicted"/>
<evidence type="ECO:0000256" key="1">
    <source>
        <dbReference type="SAM" id="MobiDB-lite"/>
    </source>
</evidence>
<dbReference type="Proteomes" id="UP001054837">
    <property type="component" value="Unassembled WGS sequence"/>
</dbReference>
<evidence type="ECO:0000313" key="2">
    <source>
        <dbReference type="EMBL" id="GIY11796.1"/>
    </source>
</evidence>
<protein>
    <submittedName>
        <fullName evidence="2">Uncharacterized protein</fullName>
    </submittedName>
</protein>
<reference evidence="2 3" key="1">
    <citation type="submission" date="2021-06" db="EMBL/GenBank/DDBJ databases">
        <title>Caerostris darwini draft genome.</title>
        <authorList>
            <person name="Kono N."/>
            <person name="Arakawa K."/>
        </authorList>
    </citation>
    <scope>NUCLEOTIDE SEQUENCE [LARGE SCALE GENOMIC DNA]</scope>
</reference>
<name>A0AAV4QTY8_9ARAC</name>
<comment type="caution">
    <text evidence="2">The sequence shown here is derived from an EMBL/GenBank/DDBJ whole genome shotgun (WGS) entry which is preliminary data.</text>
</comment>
<feature type="region of interest" description="Disordered" evidence="1">
    <location>
        <begin position="1"/>
        <end position="33"/>
    </location>
</feature>
<organism evidence="2 3">
    <name type="scientific">Caerostris darwini</name>
    <dbReference type="NCBI Taxonomy" id="1538125"/>
    <lineage>
        <taxon>Eukaryota</taxon>
        <taxon>Metazoa</taxon>
        <taxon>Ecdysozoa</taxon>
        <taxon>Arthropoda</taxon>
        <taxon>Chelicerata</taxon>
        <taxon>Arachnida</taxon>
        <taxon>Araneae</taxon>
        <taxon>Araneomorphae</taxon>
        <taxon>Entelegynae</taxon>
        <taxon>Araneoidea</taxon>
        <taxon>Araneidae</taxon>
        <taxon>Caerostris</taxon>
    </lineage>
</organism>
<dbReference type="EMBL" id="BPLQ01004960">
    <property type="protein sequence ID" value="GIY11796.1"/>
    <property type="molecule type" value="Genomic_DNA"/>
</dbReference>